<dbReference type="NCBIfam" id="TIGR01136">
    <property type="entry name" value="cysKM"/>
    <property type="match status" value="1"/>
</dbReference>
<evidence type="ECO:0000256" key="6">
    <source>
        <dbReference type="ARBA" id="ARBA00023192"/>
    </source>
</evidence>
<comment type="cofactor">
    <cofactor evidence="1">
        <name>pyridoxal 5'-phosphate</name>
        <dbReference type="ChEBI" id="CHEBI:597326"/>
    </cofactor>
</comment>
<dbReference type="InterPro" id="IPR036052">
    <property type="entry name" value="TrpB-like_PALP_sf"/>
</dbReference>
<accession>X1QBL4</accession>
<gene>
    <name evidence="8" type="ORF">S12H4_05747</name>
</gene>
<dbReference type="Pfam" id="PF00291">
    <property type="entry name" value="PALP"/>
    <property type="match status" value="1"/>
</dbReference>
<keyword evidence="5" id="KW-0663">Pyridoxal phosphate</keyword>
<dbReference type="InterPro" id="IPR005859">
    <property type="entry name" value="CysK"/>
</dbReference>
<evidence type="ECO:0000313" key="8">
    <source>
        <dbReference type="EMBL" id="GAI65608.1"/>
    </source>
</evidence>
<dbReference type="AlphaFoldDB" id="X1QBL4"/>
<comment type="caution">
    <text evidence="8">The sequence shown here is derived from an EMBL/GenBank/DDBJ whole genome shotgun (WGS) entry which is preliminary data.</text>
</comment>
<dbReference type="PANTHER" id="PTHR10314">
    <property type="entry name" value="CYSTATHIONINE BETA-SYNTHASE"/>
    <property type="match status" value="1"/>
</dbReference>
<reference evidence="8" key="1">
    <citation type="journal article" date="2014" name="Front. Microbiol.">
        <title>High frequency of phylogenetically diverse reductive dehalogenase-homologous genes in deep subseafloor sedimentary metagenomes.</title>
        <authorList>
            <person name="Kawai M."/>
            <person name="Futagami T."/>
            <person name="Toyoda A."/>
            <person name="Takaki Y."/>
            <person name="Nishi S."/>
            <person name="Hori S."/>
            <person name="Arai W."/>
            <person name="Tsubouchi T."/>
            <person name="Morono Y."/>
            <person name="Uchiyama I."/>
            <person name="Ito T."/>
            <person name="Fujiyama A."/>
            <person name="Inagaki F."/>
            <person name="Takami H."/>
        </authorList>
    </citation>
    <scope>NUCLEOTIDE SEQUENCE</scope>
    <source>
        <strain evidence="8">Expedition CK06-06</strain>
    </source>
</reference>
<keyword evidence="6" id="KW-0198">Cysteine biosynthesis</keyword>
<dbReference type="FunFam" id="3.40.50.1100:FF:000003">
    <property type="entry name" value="Cystathionine beta-synthase"/>
    <property type="match status" value="1"/>
</dbReference>
<dbReference type="GO" id="GO:0006535">
    <property type="term" value="P:cysteine biosynthetic process from serine"/>
    <property type="evidence" value="ECO:0007669"/>
    <property type="project" value="InterPro"/>
</dbReference>
<evidence type="ECO:0000256" key="4">
    <source>
        <dbReference type="ARBA" id="ARBA00022679"/>
    </source>
</evidence>
<dbReference type="InterPro" id="IPR001216">
    <property type="entry name" value="P-phosphate_BS"/>
</dbReference>
<dbReference type="EMBL" id="BARW01001936">
    <property type="protein sequence ID" value="GAI65608.1"/>
    <property type="molecule type" value="Genomic_DNA"/>
</dbReference>
<dbReference type="SUPFAM" id="SSF53686">
    <property type="entry name" value="Tryptophan synthase beta subunit-like PLP-dependent enzymes"/>
    <property type="match status" value="1"/>
</dbReference>
<keyword evidence="4" id="KW-0808">Transferase</keyword>
<organism evidence="8">
    <name type="scientific">marine sediment metagenome</name>
    <dbReference type="NCBI Taxonomy" id="412755"/>
    <lineage>
        <taxon>unclassified sequences</taxon>
        <taxon>metagenomes</taxon>
        <taxon>ecological metagenomes</taxon>
    </lineage>
</organism>
<proteinExistence type="inferred from homology"/>
<dbReference type="PROSITE" id="PS00901">
    <property type="entry name" value="CYS_SYNTHASE"/>
    <property type="match status" value="1"/>
</dbReference>
<feature type="non-terminal residue" evidence="8">
    <location>
        <position position="1"/>
    </location>
</feature>
<feature type="domain" description="Tryptophan synthase beta chain-like PALP" evidence="7">
    <location>
        <begin position="23"/>
        <end position="303"/>
    </location>
</feature>
<dbReference type="InterPro" id="IPR005856">
    <property type="entry name" value="Cys_synth"/>
</dbReference>
<name>X1QBL4_9ZZZZ</name>
<dbReference type="InterPro" id="IPR001926">
    <property type="entry name" value="TrpB-like_PALP"/>
</dbReference>
<evidence type="ECO:0000256" key="5">
    <source>
        <dbReference type="ARBA" id="ARBA00022898"/>
    </source>
</evidence>
<keyword evidence="3" id="KW-0028">Amino-acid biosynthesis</keyword>
<evidence type="ECO:0000256" key="3">
    <source>
        <dbReference type="ARBA" id="ARBA00022605"/>
    </source>
</evidence>
<comment type="similarity">
    <text evidence="2">Belongs to the cysteine synthase/cystathionine beta-synthase family.</text>
</comment>
<evidence type="ECO:0000256" key="1">
    <source>
        <dbReference type="ARBA" id="ARBA00001933"/>
    </source>
</evidence>
<protein>
    <recommendedName>
        <fullName evidence="7">Tryptophan synthase beta chain-like PALP domain-containing protein</fullName>
    </recommendedName>
</protein>
<dbReference type="NCBIfam" id="TIGR01139">
    <property type="entry name" value="cysK"/>
    <property type="match status" value="1"/>
</dbReference>
<dbReference type="CDD" id="cd01561">
    <property type="entry name" value="CBS_like"/>
    <property type="match status" value="1"/>
</dbReference>
<dbReference type="GO" id="GO:0004124">
    <property type="term" value="F:cysteine synthase activity"/>
    <property type="evidence" value="ECO:0007669"/>
    <property type="project" value="InterPro"/>
</dbReference>
<dbReference type="FunFam" id="3.40.50.1100:FF:000118">
    <property type="entry name" value="Related to CYS4-cystathionine beta-synthase"/>
    <property type="match status" value="1"/>
</dbReference>
<sequence length="314" mass="34255">HFMVKFLRINLRRLVIMLVNSVLDAIGNVPLIQLKKMSSGNVFVKAEHLNPGGSIKDRVAKHIIKMAEKEGKLKPGMTIIEATSGNTGIGLTLVGVQKGYQVICVMPENMSEERKKIIHAFGGEIIFTSAKGSLPGSIKKMREITEAEPGRYFVADQFVNPHNPEIHYQQTATEIWKEMKGKIDVFVAGVGSGGTLQGIGKFLKEKNPKVKIVAVEPKNSSALLGQEPGLHQIQGIGDGFIPAVLDVKMVDMVFTVTDEEAIETTRQLSKEEGLLVGTSSGANVFAALHVDNGRNRVVTILPDRAERYFSTALL</sequence>
<evidence type="ECO:0000256" key="2">
    <source>
        <dbReference type="ARBA" id="ARBA00007103"/>
    </source>
</evidence>
<evidence type="ECO:0000259" key="7">
    <source>
        <dbReference type="Pfam" id="PF00291"/>
    </source>
</evidence>
<dbReference type="InterPro" id="IPR050214">
    <property type="entry name" value="Cys_Synth/Cystath_Beta-Synth"/>
</dbReference>
<dbReference type="Gene3D" id="3.40.50.1100">
    <property type="match status" value="2"/>
</dbReference>